<dbReference type="Pfam" id="PF03466">
    <property type="entry name" value="LysR_substrate"/>
    <property type="match status" value="1"/>
</dbReference>
<evidence type="ECO:0000313" key="7">
    <source>
        <dbReference type="Proteomes" id="UP000494108"/>
    </source>
</evidence>
<dbReference type="AlphaFoldDB" id="A0A6S6YRS3"/>
<gene>
    <name evidence="6" type="primary">hdfR_4</name>
    <name evidence="6" type="ORF">LMG3431_01601</name>
</gene>
<accession>A0A6S6YRS3</accession>
<reference evidence="6 7" key="1">
    <citation type="submission" date="2020-04" db="EMBL/GenBank/DDBJ databases">
        <authorList>
            <person name="De Canck E."/>
        </authorList>
    </citation>
    <scope>NUCLEOTIDE SEQUENCE [LARGE SCALE GENOMIC DNA]</scope>
    <source>
        <strain evidence="6 7">LMG 3431</strain>
    </source>
</reference>
<dbReference type="GO" id="GO:0000976">
    <property type="term" value="F:transcription cis-regulatory region binding"/>
    <property type="evidence" value="ECO:0007669"/>
    <property type="project" value="TreeGrafter"/>
</dbReference>
<dbReference type="InterPro" id="IPR000847">
    <property type="entry name" value="LysR_HTH_N"/>
</dbReference>
<dbReference type="CDD" id="cd05466">
    <property type="entry name" value="PBP2_LTTR_substrate"/>
    <property type="match status" value="1"/>
</dbReference>
<evidence type="ECO:0000256" key="1">
    <source>
        <dbReference type="ARBA" id="ARBA00009437"/>
    </source>
</evidence>
<dbReference type="PROSITE" id="PS50931">
    <property type="entry name" value="HTH_LYSR"/>
    <property type="match status" value="1"/>
</dbReference>
<proteinExistence type="inferred from homology"/>
<dbReference type="PRINTS" id="PR00039">
    <property type="entry name" value="HTHLYSR"/>
</dbReference>
<keyword evidence="4" id="KW-0804">Transcription</keyword>
<keyword evidence="2" id="KW-0805">Transcription regulation</keyword>
<keyword evidence="3" id="KW-0238">DNA-binding</keyword>
<dbReference type="Proteomes" id="UP000494108">
    <property type="component" value="Unassembled WGS sequence"/>
</dbReference>
<dbReference type="InterPro" id="IPR005119">
    <property type="entry name" value="LysR_subst-bd"/>
</dbReference>
<keyword evidence="7" id="KW-1185">Reference proteome</keyword>
<dbReference type="PANTHER" id="PTHR30126">
    <property type="entry name" value="HTH-TYPE TRANSCRIPTIONAL REGULATOR"/>
    <property type="match status" value="1"/>
</dbReference>
<evidence type="ECO:0000256" key="2">
    <source>
        <dbReference type="ARBA" id="ARBA00023015"/>
    </source>
</evidence>
<evidence type="ECO:0000313" key="6">
    <source>
        <dbReference type="EMBL" id="CAB3636108.1"/>
    </source>
</evidence>
<evidence type="ECO:0000256" key="4">
    <source>
        <dbReference type="ARBA" id="ARBA00023163"/>
    </source>
</evidence>
<dbReference type="InterPro" id="IPR036390">
    <property type="entry name" value="WH_DNA-bd_sf"/>
</dbReference>
<feature type="domain" description="HTH lysR-type" evidence="5">
    <location>
        <begin position="69"/>
        <end position="126"/>
    </location>
</feature>
<name>A0A6S6YRS3_9BURK</name>
<evidence type="ECO:0000259" key="5">
    <source>
        <dbReference type="PROSITE" id="PS50931"/>
    </source>
</evidence>
<protein>
    <submittedName>
        <fullName evidence="6">HTH-type transcriptional regulator HdfR</fullName>
    </submittedName>
</protein>
<dbReference type="PANTHER" id="PTHR30126:SF77">
    <property type="entry name" value="TRANSCRIPTIONAL REGULATORY PROTEIN"/>
    <property type="match status" value="1"/>
</dbReference>
<dbReference type="EMBL" id="CADIJX010000002">
    <property type="protein sequence ID" value="CAB3636108.1"/>
    <property type="molecule type" value="Genomic_DNA"/>
</dbReference>
<dbReference type="Pfam" id="PF00126">
    <property type="entry name" value="HTH_1"/>
    <property type="match status" value="1"/>
</dbReference>
<dbReference type="InterPro" id="IPR036388">
    <property type="entry name" value="WH-like_DNA-bd_sf"/>
</dbReference>
<dbReference type="Gene3D" id="1.10.10.10">
    <property type="entry name" value="Winged helix-like DNA-binding domain superfamily/Winged helix DNA-binding domain"/>
    <property type="match status" value="1"/>
</dbReference>
<sequence>MRPGWTGLGLVLVMNHFGAWRTTEGDTTFAMGRRTGWWGEAVACMPARTYRVRELTKIMGAASGRRFTMNTRFVEAFLWSARLGSFRAASDRLHITQAAVANRIASLEEDIGARLFERDAKELRLTSVGTRLLDYGERLLEIRQQILSLGKRGDEVFGLVRIGAIETVVHTWLIGFLTNLRSTYPGIEVQLTSETTRGLHRGLREGALDIALQTDLLSDSGIISTACLPMEMGWVGRAGDEESLTVQQLLSEPVLTMSPGSQPHEALKALYREVGMPQGKVHCVSSISALARLVKSGFGRALVPLPPIYEYVARGEVQVIRSDMPVPPQLLVVSYLDSAGSDAIRLVAELASRASDQFTTSVVEPRFGSAQ</sequence>
<dbReference type="SUPFAM" id="SSF46785">
    <property type="entry name" value="Winged helix' DNA-binding domain"/>
    <property type="match status" value="1"/>
</dbReference>
<evidence type="ECO:0000256" key="3">
    <source>
        <dbReference type="ARBA" id="ARBA00023125"/>
    </source>
</evidence>
<dbReference type="Gene3D" id="3.40.190.10">
    <property type="entry name" value="Periplasmic binding protein-like II"/>
    <property type="match status" value="2"/>
</dbReference>
<organism evidence="6 7">
    <name type="scientific">Achromobacter pestifer</name>
    <dbReference type="NCBI Taxonomy" id="1353889"/>
    <lineage>
        <taxon>Bacteria</taxon>
        <taxon>Pseudomonadati</taxon>
        <taxon>Pseudomonadota</taxon>
        <taxon>Betaproteobacteria</taxon>
        <taxon>Burkholderiales</taxon>
        <taxon>Alcaligenaceae</taxon>
        <taxon>Achromobacter</taxon>
    </lineage>
</organism>
<dbReference type="SUPFAM" id="SSF53850">
    <property type="entry name" value="Periplasmic binding protein-like II"/>
    <property type="match status" value="1"/>
</dbReference>
<dbReference type="GO" id="GO:0003700">
    <property type="term" value="F:DNA-binding transcription factor activity"/>
    <property type="evidence" value="ECO:0007669"/>
    <property type="project" value="InterPro"/>
</dbReference>
<comment type="similarity">
    <text evidence="1">Belongs to the LysR transcriptional regulatory family.</text>
</comment>